<evidence type="ECO:0000256" key="6">
    <source>
        <dbReference type="ARBA" id="ARBA00022989"/>
    </source>
</evidence>
<feature type="transmembrane region" description="Helical" evidence="8">
    <location>
        <begin position="252"/>
        <end position="273"/>
    </location>
</feature>
<dbReference type="STRING" id="1225564.AA309_04080"/>
<evidence type="ECO:0000256" key="5">
    <source>
        <dbReference type="ARBA" id="ARBA00022692"/>
    </source>
</evidence>
<dbReference type="Gene3D" id="1.10.3720.10">
    <property type="entry name" value="MetI-like"/>
    <property type="match status" value="1"/>
</dbReference>
<dbReference type="PATRIC" id="fig|1225564.3.peg.1074"/>
<feature type="transmembrane region" description="Helical" evidence="8">
    <location>
        <begin position="196"/>
        <end position="221"/>
    </location>
</feature>
<comment type="caution">
    <text evidence="10">The sequence shown here is derived from an EMBL/GenBank/DDBJ whole genome shotgun (WGS) entry which is preliminary data.</text>
</comment>
<evidence type="ECO:0000313" key="11">
    <source>
        <dbReference type="Proteomes" id="UP000035489"/>
    </source>
</evidence>
<feature type="transmembrane region" description="Helical" evidence="8">
    <location>
        <begin position="107"/>
        <end position="131"/>
    </location>
</feature>
<keyword evidence="7 8" id="KW-0472">Membrane</keyword>
<dbReference type="AlphaFoldDB" id="A0A0H1RGR7"/>
<feature type="domain" description="ABC transmembrane type-1" evidence="9">
    <location>
        <begin position="71"/>
        <end position="271"/>
    </location>
</feature>
<keyword evidence="3 8" id="KW-0813">Transport</keyword>
<accession>A0A0H1RGR7</accession>
<feature type="transmembrane region" description="Helical" evidence="8">
    <location>
        <begin position="77"/>
        <end position="95"/>
    </location>
</feature>
<evidence type="ECO:0000256" key="1">
    <source>
        <dbReference type="ARBA" id="ARBA00004651"/>
    </source>
</evidence>
<dbReference type="RefSeq" id="WP_047187707.1">
    <property type="nucleotide sequence ID" value="NZ_LCYG01000014.1"/>
</dbReference>
<feature type="transmembrane region" description="Helical" evidence="8">
    <location>
        <begin position="12"/>
        <end position="31"/>
    </location>
</feature>
<evidence type="ECO:0000256" key="8">
    <source>
        <dbReference type="RuleBase" id="RU363032"/>
    </source>
</evidence>
<gene>
    <name evidence="10" type="ORF">AA309_04080</name>
</gene>
<reference evidence="10 11" key="1">
    <citation type="submission" date="2015-05" db="EMBL/GenBank/DDBJ databases">
        <title>Draft genome sequence of Microvirga vignae strain BR3299, a novel nitrogen fixing bacteria isolated from Brazil semi-aired region.</title>
        <authorList>
            <person name="Zilli J.E."/>
            <person name="Passos S.R."/>
            <person name="Leite J."/>
            <person name="Baldani J.I."/>
            <person name="Xavier G.R."/>
            <person name="Rumjaneck N.G."/>
            <person name="Simoes-Araujo J.L."/>
        </authorList>
    </citation>
    <scope>NUCLEOTIDE SEQUENCE [LARGE SCALE GENOMIC DNA]</scope>
    <source>
        <strain evidence="10 11">BR3299</strain>
    </source>
</reference>
<sequence length="279" mass="30303">MNHPPLAWKLYIAAFYIFLFSPLLVVAIFAFNASPFPSPPWKGFTLDWFIGSGSTFGKPGVLVDPIWLDTIANSFKVAVPVALLAVMIGTVNAWVLERAEFPGKTFLSMMMLWPLVIPGVVLGISILAFFSRVANGLEDWLQTDLDFLRPGLPLVVLGQLSFILTISTLIIAARLRKFDRSLEEAAFDLGASRARVLRTVTLPFLSPALIGAGLVSLLMSFENFNTTLMLVGSEPPLPITMYGQMREGATPAINAVSLLLMLGVGGIVSVFALTSKAER</sequence>
<keyword evidence="6 8" id="KW-1133">Transmembrane helix</keyword>
<comment type="similarity">
    <text evidence="2">Belongs to the binding-protein-dependent transport system permease family. CysTW subfamily.</text>
</comment>
<dbReference type="InterPro" id="IPR035906">
    <property type="entry name" value="MetI-like_sf"/>
</dbReference>
<dbReference type="GO" id="GO:0005886">
    <property type="term" value="C:plasma membrane"/>
    <property type="evidence" value="ECO:0007669"/>
    <property type="project" value="UniProtKB-SubCell"/>
</dbReference>
<dbReference type="PROSITE" id="PS50928">
    <property type="entry name" value="ABC_TM1"/>
    <property type="match status" value="1"/>
</dbReference>
<dbReference type="CDD" id="cd06261">
    <property type="entry name" value="TM_PBP2"/>
    <property type="match status" value="1"/>
</dbReference>
<name>A0A0H1RGR7_9HYPH</name>
<keyword evidence="4" id="KW-1003">Cell membrane</keyword>
<dbReference type="Pfam" id="PF00528">
    <property type="entry name" value="BPD_transp_1"/>
    <property type="match status" value="1"/>
</dbReference>
<proteinExistence type="inferred from homology"/>
<dbReference type="SUPFAM" id="SSF161098">
    <property type="entry name" value="MetI-like"/>
    <property type="match status" value="1"/>
</dbReference>
<organism evidence="10 11">
    <name type="scientific">Microvirga vignae</name>
    <dbReference type="NCBI Taxonomy" id="1225564"/>
    <lineage>
        <taxon>Bacteria</taxon>
        <taxon>Pseudomonadati</taxon>
        <taxon>Pseudomonadota</taxon>
        <taxon>Alphaproteobacteria</taxon>
        <taxon>Hyphomicrobiales</taxon>
        <taxon>Methylobacteriaceae</taxon>
        <taxon>Microvirga</taxon>
    </lineage>
</organism>
<dbReference type="GO" id="GO:0055085">
    <property type="term" value="P:transmembrane transport"/>
    <property type="evidence" value="ECO:0007669"/>
    <property type="project" value="InterPro"/>
</dbReference>
<keyword evidence="5 8" id="KW-0812">Transmembrane</keyword>
<dbReference type="InterPro" id="IPR051789">
    <property type="entry name" value="Bact_Polyamine_Transport"/>
</dbReference>
<keyword evidence="11" id="KW-1185">Reference proteome</keyword>
<comment type="subcellular location">
    <subcellularLocation>
        <location evidence="1 8">Cell membrane</location>
        <topology evidence="1 8">Multi-pass membrane protein</topology>
    </subcellularLocation>
</comment>
<evidence type="ECO:0000256" key="7">
    <source>
        <dbReference type="ARBA" id="ARBA00023136"/>
    </source>
</evidence>
<evidence type="ECO:0000256" key="4">
    <source>
        <dbReference type="ARBA" id="ARBA00022475"/>
    </source>
</evidence>
<evidence type="ECO:0000313" key="10">
    <source>
        <dbReference type="EMBL" id="KLK94415.1"/>
    </source>
</evidence>
<dbReference type="EMBL" id="LCYG01000014">
    <property type="protein sequence ID" value="KLK94415.1"/>
    <property type="molecule type" value="Genomic_DNA"/>
</dbReference>
<dbReference type="InterPro" id="IPR000515">
    <property type="entry name" value="MetI-like"/>
</dbReference>
<protein>
    <submittedName>
        <fullName evidence="10">ABC transporter permease</fullName>
    </submittedName>
</protein>
<evidence type="ECO:0000256" key="3">
    <source>
        <dbReference type="ARBA" id="ARBA00022448"/>
    </source>
</evidence>
<evidence type="ECO:0000259" key="9">
    <source>
        <dbReference type="PROSITE" id="PS50928"/>
    </source>
</evidence>
<dbReference type="Proteomes" id="UP000035489">
    <property type="component" value="Unassembled WGS sequence"/>
</dbReference>
<feature type="transmembrane region" description="Helical" evidence="8">
    <location>
        <begin position="151"/>
        <end position="175"/>
    </location>
</feature>
<dbReference type="PANTHER" id="PTHR43848:SF2">
    <property type="entry name" value="PUTRESCINE TRANSPORT SYSTEM PERMEASE PROTEIN POTI"/>
    <property type="match status" value="1"/>
</dbReference>
<dbReference type="PANTHER" id="PTHR43848">
    <property type="entry name" value="PUTRESCINE TRANSPORT SYSTEM PERMEASE PROTEIN POTI"/>
    <property type="match status" value="1"/>
</dbReference>
<dbReference type="OrthoDB" id="9809681at2"/>
<evidence type="ECO:0000256" key="2">
    <source>
        <dbReference type="ARBA" id="ARBA00007069"/>
    </source>
</evidence>